<feature type="compositionally biased region" description="Basic and acidic residues" evidence="1">
    <location>
        <begin position="1"/>
        <end position="10"/>
    </location>
</feature>
<dbReference type="STRING" id="1640674.SAMN05216323_10016"/>
<organism evidence="2 3">
    <name type="scientific">Williamwhitmania taraxaci</name>
    <dbReference type="NCBI Taxonomy" id="1640674"/>
    <lineage>
        <taxon>Bacteria</taxon>
        <taxon>Pseudomonadati</taxon>
        <taxon>Bacteroidota</taxon>
        <taxon>Bacteroidia</taxon>
        <taxon>Bacteroidales</taxon>
        <taxon>Williamwhitmaniaceae</taxon>
        <taxon>Williamwhitmania</taxon>
    </lineage>
</organism>
<protein>
    <submittedName>
        <fullName evidence="2">Uncharacterized protein</fullName>
    </submittedName>
</protein>
<evidence type="ECO:0000313" key="2">
    <source>
        <dbReference type="EMBL" id="SDB80964.1"/>
    </source>
</evidence>
<sequence>MNKKELREQDSNLQNKRKQKYNKSIHTKRLKVFREGILSLDNAML</sequence>
<evidence type="ECO:0000313" key="3">
    <source>
        <dbReference type="Proteomes" id="UP000199452"/>
    </source>
</evidence>
<accession>A0A1G6GG76</accession>
<dbReference type="EMBL" id="FMYP01000001">
    <property type="protein sequence ID" value="SDB80964.1"/>
    <property type="molecule type" value="Genomic_DNA"/>
</dbReference>
<name>A0A1G6GG76_9BACT</name>
<evidence type="ECO:0000256" key="1">
    <source>
        <dbReference type="SAM" id="MobiDB-lite"/>
    </source>
</evidence>
<keyword evidence="3" id="KW-1185">Reference proteome</keyword>
<gene>
    <name evidence="2" type="ORF">SAMN05216323_10016</name>
</gene>
<proteinExistence type="predicted"/>
<feature type="region of interest" description="Disordered" evidence="1">
    <location>
        <begin position="1"/>
        <end position="23"/>
    </location>
</feature>
<dbReference type="Proteomes" id="UP000199452">
    <property type="component" value="Unassembled WGS sequence"/>
</dbReference>
<reference evidence="2 3" key="1">
    <citation type="submission" date="2016-09" db="EMBL/GenBank/DDBJ databases">
        <authorList>
            <person name="Capua I."/>
            <person name="De Benedictis P."/>
            <person name="Joannis T."/>
            <person name="Lombin L.H."/>
            <person name="Cattoli G."/>
        </authorList>
    </citation>
    <scope>NUCLEOTIDE SEQUENCE [LARGE SCALE GENOMIC DNA]</scope>
    <source>
        <strain evidence="2 3">A7P-90m</strain>
    </source>
</reference>
<dbReference type="AlphaFoldDB" id="A0A1G6GG76"/>